<dbReference type="Pfam" id="PF01963">
    <property type="entry name" value="TraB_PrgY_gumN"/>
    <property type="match status" value="1"/>
</dbReference>
<evidence type="ECO:0000313" key="1">
    <source>
        <dbReference type="EMBL" id="RZC51849.1"/>
    </source>
</evidence>
<dbReference type="PANTHER" id="PTHR21530">
    <property type="entry name" value="PHEROMONE SHUTDOWN PROTEIN"/>
    <property type="match status" value="1"/>
</dbReference>
<protein>
    <recommendedName>
        <fullName evidence="3">TraB family protein</fullName>
    </recommendedName>
</protein>
<dbReference type="PANTHER" id="PTHR21530:SF5">
    <property type="entry name" value="TRAB FAMILY PROTEIN"/>
    <property type="match status" value="1"/>
</dbReference>
<accession>A0A4Y7IWH0</accession>
<dbReference type="InterPro" id="IPR046345">
    <property type="entry name" value="TraB_PrgY-like"/>
</dbReference>
<dbReference type="Proteomes" id="UP000316621">
    <property type="component" value="Chromosome 2"/>
</dbReference>
<dbReference type="CDD" id="cd14726">
    <property type="entry name" value="TraB_PrgY-like"/>
    <property type="match status" value="1"/>
</dbReference>
<keyword evidence="2" id="KW-1185">Reference proteome</keyword>
<organism evidence="1 2">
    <name type="scientific">Papaver somniferum</name>
    <name type="common">Opium poppy</name>
    <dbReference type="NCBI Taxonomy" id="3469"/>
    <lineage>
        <taxon>Eukaryota</taxon>
        <taxon>Viridiplantae</taxon>
        <taxon>Streptophyta</taxon>
        <taxon>Embryophyta</taxon>
        <taxon>Tracheophyta</taxon>
        <taxon>Spermatophyta</taxon>
        <taxon>Magnoliopsida</taxon>
        <taxon>Ranunculales</taxon>
        <taxon>Papaveraceae</taxon>
        <taxon>Papaveroideae</taxon>
        <taxon>Papaver</taxon>
    </lineage>
</organism>
<reference evidence="1 2" key="1">
    <citation type="journal article" date="2018" name="Science">
        <title>The opium poppy genome and morphinan production.</title>
        <authorList>
            <person name="Guo L."/>
            <person name="Winzer T."/>
            <person name="Yang X."/>
            <person name="Li Y."/>
            <person name="Ning Z."/>
            <person name="He Z."/>
            <person name="Teodor R."/>
            <person name="Lu Y."/>
            <person name="Bowser T.A."/>
            <person name="Graham I.A."/>
            <person name="Ye K."/>
        </authorList>
    </citation>
    <scope>NUCLEOTIDE SEQUENCE [LARGE SCALE GENOMIC DNA]</scope>
    <source>
        <strain evidence="2">cv. HN1</strain>
        <tissue evidence="1">Leaves</tissue>
    </source>
</reference>
<dbReference type="InterPro" id="IPR002816">
    <property type="entry name" value="TraB/PrgY/GumN_fam"/>
</dbReference>
<gene>
    <name evidence="1" type="ORF">C5167_020274</name>
</gene>
<dbReference type="Gramene" id="RZC51849">
    <property type="protein sequence ID" value="RZC51849"/>
    <property type="gene ID" value="C5167_020274"/>
</dbReference>
<dbReference type="AlphaFoldDB" id="A0A4Y7IWH0"/>
<evidence type="ECO:0008006" key="3">
    <source>
        <dbReference type="Google" id="ProtNLM"/>
    </source>
</evidence>
<proteinExistence type="predicted"/>
<name>A0A4Y7IWH0_PAPSO</name>
<dbReference type="EMBL" id="CM010716">
    <property type="protein sequence ID" value="RZC51849.1"/>
    <property type="molecule type" value="Genomic_DNA"/>
</dbReference>
<evidence type="ECO:0000313" key="2">
    <source>
        <dbReference type="Proteomes" id="UP000316621"/>
    </source>
</evidence>
<sequence>MASILNQSTVSGHGDDVSHYQHGIPGIPTDGKVVLLKNSKLGSEAYLVGTNHISKHSAETVKKVINYVRPDVVAVELCAGRATDMNHNREYVTLFDLLCRSMSAPRGLRMKFGRFAMGFSQRQMHADDKIPGLEFKVAVEEASRVGARCSLIDQDVNLILEKVAKASSWKVIWDSLRTDGYQDTEYTRSYVKKVNILSKKHFPEFVRFYCLTL</sequence>